<evidence type="ECO:0000313" key="3">
    <source>
        <dbReference type="Proteomes" id="UP000184465"/>
    </source>
</evidence>
<dbReference type="STRING" id="1121301.SAMN02745912_01875"/>
<keyword evidence="1" id="KW-1133">Transmembrane helix</keyword>
<keyword evidence="3" id="KW-1185">Reference proteome</keyword>
<organism evidence="2 3">
    <name type="scientific">Paramaledivibacter caminithermalis (strain DSM 15212 / CIP 107654 / DViRD3)</name>
    <name type="common">Clostridium caminithermale</name>
    <dbReference type="NCBI Taxonomy" id="1121301"/>
    <lineage>
        <taxon>Bacteria</taxon>
        <taxon>Bacillati</taxon>
        <taxon>Bacillota</taxon>
        <taxon>Clostridia</taxon>
        <taxon>Peptostreptococcales</taxon>
        <taxon>Caminicellaceae</taxon>
        <taxon>Paramaledivibacter</taxon>
    </lineage>
</organism>
<keyword evidence="1" id="KW-0812">Transmembrane</keyword>
<gene>
    <name evidence="2" type="ORF">SAMN02745912_01875</name>
</gene>
<protein>
    <submittedName>
        <fullName evidence="2">Uncharacterized protein</fullName>
    </submittedName>
</protein>
<keyword evidence="1" id="KW-0472">Membrane</keyword>
<name>A0A1M6NU97_PARC5</name>
<feature type="transmembrane region" description="Helical" evidence="1">
    <location>
        <begin position="49"/>
        <end position="68"/>
    </location>
</feature>
<evidence type="ECO:0000313" key="2">
    <source>
        <dbReference type="EMBL" id="SHJ99296.1"/>
    </source>
</evidence>
<reference evidence="2 3" key="1">
    <citation type="submission" date="2016-11" db="EMBL/GenBank/DDBJ databases">
        <authorList>
            <person name="Jaros S."/>
            <person name="Januszkiewicz K."/>
            <person name="Wedrychowicz H."/>
        </authorList>
    </citation>
    <scope>NUCLEOTIDE SEQUENCE [LARGE SCALE GENOMIC DNA]</scope>
    <source>
        <strain evidence="2 3">DSM 15212</strain>
    </source>
</reference>
<evidence type="ECO:0000256" key="1">
    <source>
        <dbReference type="SAM" id="Phobius"/>
    </source>
</evidence>
<dbReference type="Proteomes" id="UP000184465">
    <property type="component" value="Unassembled WGS sequence"/>
</dbReference>
<accession>A0A1M6NU97</accession>
<proteinExistence type="predicted"/>
<dbReference type="EMBL" id="FRAG01000019">
    <property type="protein sequence ID" value="SHJ99296.1"/>
    <property type="molecule type" value="Genomic_DNA"/>
</dbReference>
<dbReference type="AlphaFoldDB" id="A0A1M6NU97"/>
<sequence length="71" mass="8629">MHLKNFGVQNVAEIVKKAIYILYSKIISVNYASFSFEKLFDFLRISKDFINIYIIYNKAFLFVFFNFLKRW</sequence>